<dbReference type="InterPro" id="IPR013766">
    <property type="entry name" value="Thioredoxin_domain"/>
</dbReference>
<dbReference type="Proteomes" id="UP001519295">
    <property type="component" value="Unassembled WGS sequence"/>
</dbReference>
<keyword evidence="7 12" id="KW-1133">Transmembrane helix</keyword>
<dbReference type="EMBL" id="JAGINU010000001">
    <property type="protein sequence ID" value="MBP2367455.1"/>
    <property type="molecule type" value="Genomic_DNA"/>
</dbReference>
<feature type="transmembrane region" description="Helical" evidence="12">
    <location>
        <begin position="414"/>
        <end position="436"/>
    </location>
</feature>
<sequence length="628" mass="66305">MEGGTRAGQTRSRRFVPGGQLSLPLRNFLGNESSSAGLLLVFALAALLWANSPWSGVYESLWATTISVDVGGAGFGMDLRHWVNDGLMVLFFFIIGLEVRREFAVGELTDRRRIVVPVVAGIGGMAVPALLYLAINPSGEAAAGWGVVIGTDTAFLLGALALVGPSLSTQLRVFLLTLTVIDDIVAVTVIGAVYSDEIDLVWLLTALGLLVALGALGRAGVWRGPPYILLLVALWFATVESGLHASIAGMASGLLVPAFAPRRHDVEGAASLFRAFRQSPLPSVGHSAKQGLVRAVSVNERLQTVLHPWTSFVIVPVFALANAGVDLRGGVLEQALASPVTWGVVLGLVVGKMAGIGAGALGAVRLRLGALPQGVGPGQVVAGGALSGIGFTVSLLIVGLAFDTPGLQDEATVGVLLAVPLSVAVGWLAFRLAAVLRGERTADLPRVLDRPVDPERDHIRGPVDAPLTLVEYADFECPFCARATGMAREVREHFGDDLRYVLRHLPLPDVHPHAEAAAVAVEAAAVQGRFWDMHDMLFLHQDQLETEDLAGYAAALGLDVERFLRDLGDEQLARRVREDAVGAEASGARGTPTFFVGTQRHIGPYDARALTRALEATRATGGTAERPQ</sequence>
<proteinExistence type="inferred from homology"/>
<comment type="caution">
    <text evidence="14">The sequence shown here is derived from an EMBL/GenBank/DDBJ whole genome shotgun (WGS) entry which is preliminary data.</text>
</comment>
<evidence type="ECO:0000256" key="4">
    <source>
        <dbReference type="ARBA" id="ARBA00022449"/>
    </source>
</evidence>
<evidence type="ECO:0000313" key="14">
    <source>
        <dbReference type="EMBL" id="MBP2367455.1"/>
    </source>
</evidence>
<comment type="subcellular location">
    <subcellularLocation>
        <location evidence="1">Cell inner membrane</location>
        <topology evidence="1">Multi-pass membrane protein</topology>
    </subcellularLocation>
    <subcellularLocation>
        <location evidence="12">Cell membrane</location>
        <topology evidence="12">Multi-pass membrane protein</topology>
    </subcellularLocation>
</comment>
<name>A0ABS4VU56_9PSEU</name>
<reference evidence="14 15" key="1">
    <citation type="submission" date="2021-03" db="EMBL/GenBank/DDBJ databases">
        <title>Sequencing the genomes of 1000 actinobacteria strains.</title>
        <authorList>
            <person name="Klenk H.-P."/>
        </authorList>
    </citation>
    <scope>NUCLEOTIDE SEQUENCE [LARGE SCALE GENOMIC DNA]</scope>
    <source>
        <strain evidence="14 15">DSM 45256</strain>
    </source>
</reference>
<evidence type="ECO:0000256" key="5">
    <source>
        <dbReference type="ARBA" id="ARBA00022475"/>
    </source>
</evidence>
<dbReference type="PANTHER" id="PTHR30341">
    <property type="entry name" value="SODIUM ION/PROTON ANTIPORTER NHAA-RELATED"/>
    <property type="match status" value="1"/>
</dbReference>
<dbReference type="PANTHER" id="PTHR30341:SF0">
    <property type="entry name" value="NA(+)_H(+) ANTIPORTER NHAA"/>
    <property type="match status" value="1"/>
</dbReference>
<dbReference type="Pfam" id="PF06965">
    <property type="entry name" value="Na_H_antiport_1"/>
    <property type="match status" value="1"/>
</dbReference>
<evidence type="ECO:0000259" key="13">
    <source>
        <dbReference type="PROSITE" id="PS51352"/>
    </source>
</evidence>
<feature type="domain" description="Thioredoxin" evidence="13">
    <location>
        <begin position="421"/>
        <end position="619"/>
    </location>
</feature>
<comment type="function">
    <text evidence="12">Na(+)/H(+) antiporter that extrudes sodium in exchange for external protons.</text>
</comment>
<dbReference type="NCBIfam" id="TIGR00773">
    <property type="entry name" value="NhaA"/>
    <property type="match status" value="1"/>
</dbReference>
<protein>
    <recommendedName>
        <fullName evidence="12">Na(+)/H(+) antiporter NhaA</fullName>
    </recommendedName>
    <alternativeName>
        <fullName evidence="12">Sodium/proton antiporter NhaA</fullName>
    </alternativeName>
</protein>
<dbReference type="Gene3D" id="1.20.1530.10">
    <property type="entry name" value="Na+/H+ antiporter like domain"/>
    <property type="match status" value="1"/>
</dbReference>
<evidence type="ECO:0000256" key="11">
    <source>
        <dbReference type="ARBA" id="ARBA00023201"/>
    </source>
</evidence>
<organism evidence="14 15">
    <name type="scientific">Pseudonocardia parietis</name>
    <dbReference type="NCBI Taxonomy" id="570936"/>
    <lineage>
        <taxon>Bacteria</taxon>
        <taxon>Bacillati</taxon>
        <taxon>Actinomycetota</taxon>
        <taxon>Actinomycetes</taxon>
        <taxon>Pseudonocardiales</taxon>
        <taxon>Pseudonocardiaceae</taxon>
        <taxon>Pseudonocardia</taxon>
    </lineage>
</organism>
<feature type="transmembrane region" description="Helical" evidence="12">
    <location>
        <begin position="82"/>
        <end position="99"/>
    </location>
</feature>
<evidence type="ECO:0000256" key="9">
    <source>
        <dbReference type="ARBA" id="ARBA00023065"/>
    </source>
</evidence>
<keyword evidence="8 12" id="KW-0915">Sodium</keyword>
<gene>
    <name evidence="12" type="primary">nhaA</name>
    <name evidence="14" type="ORF">JOF36_003151</name>
</gene>
<feature type="transmembrane region" description="Helical" evidence="12">
    <location>
        <begin position="200"/>
        <end position="221"/>
    </location>
</feature>
<dbReference type="InterPro" id="IPR036249">
    <property type="entry name" value="Thioredoxin-like_sf"/>
</dbReference>
<keyword evidence="3 12" id="KW-0813">Transport</keyword>
<evidence type="ECO:0000256" key="12">
    <source>
        <dbReference type="HAMAP-Rule" id="MF_01844"/>
    </source>
</evidence>
<feature type="transmembrane region" description="Helical" evidence="12">
    <location>
        <begin position="36"/>
        <end position="54"/>
    </location>
</feature>
<evidence type="ECO:0000256" key="2">
    <source>
        <dbReference type="ARBA" id="ARBA00007006"/>
    </source>
</evidence>
<dbReference type="InterPro" id="IPR012336">
    <property type="entry name" value="Thioredoxin-like_fold"/>
</dbReference>
<feature type="transmembrane region" description="Helical" evidence="12">
    <location>
        <begin position="380"/>
        <end position="402"/>
    </location>
</feature>
<dbReference type="Pfam" id="PF13462">
    <property type="entry name" value="Thioredoxin_4"/>
    <property type="match status" value="1"/>
</dbReference>
<dbReference type="HAMAP" id="MF_01844">
    <property type="entry name" value="NhaA"/>
    <property type="match status" value="1"/>
</dbReference>
<keyword evidence="5 12" id="KW-1003">Cell membrane</keyword>
<comment type="similarity">
    <text evidence="2">In the N-terminal section; belongs to the NhaA Na(+)/H(+) (TC 2.A.33) antiporter family.</text>
</comment>
<evidence type="ECO:0000256" key="7">
    <source>
        <dbReference type="ARBA" id="ARBA00022989"/>
    </source>
</evidence>
<feature type="transmembrane region" description="Helical" evidence="12">
    <location>
        <begin position="174"/>
        <end position="194"/>
    </location>
</feature>
<evidence type="ECO:0000256" key="1">
    <source>
        <dbReference type="ARBA" id="ARBA00004429"/>
    </source>
</evidence>
<evidence type="ECO:0000256" key="3">
    <source>
        <dbReference type="ARBA" id="ARBA00022448"/>
    </source>
</evidence>
<dbReference type="Gene3D" id="3.40.30.10">
    <property type="entry name" value="Glutaredoxin"/>
    <property type="match status" value="1"/>
</dbReference>
<comment type="catalytic activity">
    <reaction evidence="12">
        <text>Na(+)(in) + 2 H(+)(out) = Na(+)(out) + 2 H(+)(in)</text>
        <dbReference type="Rhea" id="RHEA:29251"/>
        <dbReference type="ChEBI" id="CHEBI:15378"/>
        <dbReference type="ChEBI" id="CHEBI:29101"/>
    </reaction>
</comment>
<dbReference type="InterPro" id="IPR004670">
    <property type="entry name" value="NhaA"/>
</dbReference>
<keyword evidence="11 12" id="KW-0739">Sodium transport</keyword>
<dbReference type="SUPFAM" id="SSF52833">
    <property type="entry name" value="Thioredoxin-like"/>
    <property type="match status" value="1"/>
</dbReference>
<feature type="transmembrane region" description="Helical" evidence="12">
    <location>
        <begin position="141"/>
        <end position="162"/>
    </location>
</feature>
<feature type="transmembrane region" description="Helical" evidence="12">
    <location>
        <begin position="228"/>
        <end position="256"/>
    </location>
</feature>
<feature type="transmembrane region" description="Helical" evidence="12">
    <location>
        <begin position="342"/>
        <end position="368"/>
    </location>
</feature>
<dbReference type="RefSeq" id="WP_210027589.1">
    <property type="nucleotide sequence ID" value="NZ_JAGINU010000001.1"/>
</dbReference>
<evidence type="ECO:0000256" key="8">
    <source>
        <dbReference type="ARBA" id="ARBA00023053"/>
    </source>
</evidence>
<comment type="similarity">
    <text evidence="12">Belongs to the NhaA Na(+)/H(+) (TC 2.A.33) antiporter family.</text>
</comment>
<dbReference type="PROSITE" id="PS51352">
    <property type="entry name" value="THIOREDOXIN_2"/>
    <property type="match status" value="1"/>
</dbReference>
<keyword evidence="9 12" id="KW-0406">Ion transport</keyword>
<evidence type="ECO:0000313" key="15">
    <source>
        <dbReference type="Proteomes" id="UP001519295"/>
    </source>
</evidence>
<keyword evidence="15" id="KW-1185">Reference proteome</keyword>
<keyword evidence="6 12" id="KW-0812">Transmembrane</keyword>
<dbReference type="InterPro" id="IPR023171">
    <property type="entry name" value="Na/H_antiporter_dom_sf"/>
</dbReference>
<accession>A0ABS4VU56</accession>
<evidence type="ECO:0000256" key="10">
    <source>
        <dbReference type="ARBA" id="ARBA00023136"/>
    </source>
</evidence>
<keyword evidence="4 12" id="KW-0050">Antiport</keyword>
<feature type="transmembrane region" description="Helical" evidence="12">
    <location>
        <begin position="114"/>
        <end position="135"/>
    </location>
</feature>
<keyword evidence="10 12" id="KW-0472">Membrane</keyword>
<evidence type="ECO:0000256" key="6">
    <source>
        <dbReference type="ARBA" id="ARBA00022692"/>
    </source>
</evidence>